<dbReference type="GeneID" id="42529307"/>
<organism evidence="2 3">
    <name type="scientific">Blastomyces gilchristii (strain SLH14081)</name>
    <name type="common">Blastomyces dermatitidis</name>
    <dbReference type="NCBI Taxonomy" id="559298"/>
    <lineage>
        <taxon>Eukaryota</taxon>
        <taxon>Fungi</taxon>
        <taxon>Dikarya</taxon>
        <taxon>Ascomycota</taxon>
        <taxon>Pezizomycotina</taxon>
        <taxon>Eurotiomycetes</taxon>
        <taxon>Eurotiomycetidae</taxon>
        <taxon>Onygenales</taxon>
        <taxon>Ajellomycetaceae</taxon>
        <taxon>Blastomyces</taxon>
    </lineage>
</organism>
<feature type="region of interest" description="Disordered" evidence="1">
    <location>
        <begin position="1"/>
        <end position="24"/>
    </location>
</feature>
<dbReference type="VEuPathDB" id="FungiDB:BDBG_17698"/>
<keyword evidence="3" id="KW-1185">Reference proteome</keyword>
<dbReference type="KEGG" id="bgh:BDBG_17698"/>
<dbReference type="AlphaFoldDB" id="A0A179V296"/>
<sequence>MVPLNALASQPHLPPPHSVTVGPQRKPAGRLVWSHFILGMARPPPAFSMMLRRKPASCGRILQAEVSHRWRQGAMRWFSEYKMFCSQQPWMQFTKEKDEVAL</sequence>
<reference evidence="3" key="1">
    <citation type="journal article" date="2015" name="PLoS Genet.">
        <title>The dynamic genome and transcriptome of the human fungal pathogen Blastomyces and close relative Emmonsia.</title>
        <authorList>
            <person name="Munoz J.F."/>
            <person name="Gauthier G.M."/>
            <person name="Desjardins C.A."/>
            <person name="Gallo J.E."/>
            <person name="Holder J."/>
            <person name="Sullivan T.D."/>
            <person name="Marty A.J."/>
            <person name="Carmen J.C."/>
            <person name="Chen Z."/>
            <person name="Ding L."/>
            <person name="Gujja S."/>
            <person name="Magrini V."/>
            <person name="Misas E."/>
            <person name="Mitreva M."/>
            <person name="Priest M."/>
            <person name="Saif S."/>
            <person name="Whiston E.A."/>
            <person name="Young S."/>
            <person name="Zeng Q."/>
            <person name="Goldman W.E."/>
            <person name="Mardis E.R."/>
            <person name="Taylor J.W."/>
            <person name="McEwen J.G."/>
            <person name="Clay O.K."/>
            <person name="Klein B.S."/>
            <person name="Cuomo C.A."/>
        </authorList>
    </citation>
    <scope>NUCLEOTIDE SEQUENCE [LARGE SCALE GENOMIC DNA]</scope>
    <source>
        <strain evidence="3">SLH14081</strain>
    </source>
</reference>
<gene>
    <name evidence="2" type="ORF">BDBG_17698</name>
</gene>
<evidence type="ECO:0000313" key="2">
    <source>
        <dbReference type="EMBL" id="OAT12732.1"/>
    </source>
</evidence>
<dbReference type="EMBL" id="GG657469">
    <property type="protein sequence ID" value="OAT12732.1"/>
    <property type="molecule type" value="Genomic_DNA"/>
</dbReference>
<evidence type="ECO:0000256" key="1">
    <source>
        <dbReference type="SAM" id="MobiDB-lite"/>
    </source>
</evidence>
<protein>
    <submittedName>
        <fullName evidence="2">Uncharacterized protein</fullName>
    </submittedName>
</protein>
<evidence type="ECO:0000313" key="3">
    <source>
        <dbReference type="Proteomes" id="UP000002038"/>
    </source>
</evidence>
<dbReference type="RefSeq" id="XP_031580521.1">
    <property type="nucleotide sequence ID" value="XM_031725355.1"/>
</dbReference>
<proteinExistence type="predicted"/>
<dbReference type="Proteomes" id="UP000002038">
    <property type="component" value="Unassembled WGS sequence"/>
</dbReference>
<accession>A0A179V296</accession>
<name>A0A179V296_BLAGS</name>